<dbReference type="Pfam" id="PF00590">
    <property type="entry name" value="TP_methylase"/>
    <property type="match status" value="1"/>
</dbReference>
<evidence type="ECO:0000313" key="6">
    <source>
        <dbReference type="Proteomes" id="UP001163096"/>
    </source>
</evidence>
<keyword evidence="2" id="KW-0169">Cobalamin biosynthesis</keyword>
<dbReference type="Gene3D" id="3.40.1010.10">
    <property type="entry name" value="Cobalt-precorrin-4 Transmethylase, Domain 1"/>
    <property type="match status" value="1"/>
</dbReference>
<comment type="similarity">
    <text evidence="3">Belongs to the precorrin methyltransferase family.</text>
</comment>
<dbReference type="EC" id="2.1.1.151" evidence="5"/>
<keyword evidence="5" id="KW-0808">Transferase</keyword>
<gene>
    <name evidence="5" type="ORF">OU421_02370</name>
</gene>
<keyword evidence="6" id="KW-1185">Reference proteome</keyword>
<dbReference type="GO" id="GO:0030788">
    <property type="term" value="F:precorrin-2 C20-methyltransferase activity"/>
    <property type="evidence" value="ECO:0007669"/>
    <property type="project" value="InterPro"/>
</dbReference>
<dbReference type="EMBL" id="CP113361">
    <property type="protein sequence ID" value="WAI01738.1"/>
    <property type="molecule type" value="Genomic_DNA"/>
</dbReference>
<keyword evidence="5" id="KW-0489">Methyltransferase</keyword>
<dbReference type="GeneID" id="76833910"/>
<evidence type="ECO:0000256" key="3">
    <source>
        <dbReference type="PIRNR" id="PIRNR036427"/>
    </source>
</evidence>
<dbReference type="GO" id="GO:0009236">
    <property type="term" value="P:cobalamin biosynthetic process"/>
    <property type="evidence" value="ECO:0007669"/>
    <property type="project" value="UniProtKB-UniRule"/>
</dbReference>
<dbReference type="KEGG" id="mou:OU421_02370"/>
<dbReference type="AlphaFoldDB" id="A0A9X9S5B9"/>
<reference evidence="5" key="1">
    <citation type="submission" date="2022-11" db="EMBL/GenBank/DDBJ databases">
        <title>Complete genome sequence of Methanogenium organophilum DSM 3596.</title>
        <authorList>
            <person name="Chen S.-C."/>
            <person name="Lai S.-J."/>
            <person name="You Y.-T."/>
        </authorList>
    </citation>
    <scope>NUCLEOTIDE SEQUENCE</scope>
    <source>
        <strain evidence="5">DSM 3596</strain>
    </source>
</reference>
<dbReference type="Proteomes" id="UP001163096">
    <property type="component" value="Chromosome"/>
</dbReference>
<dbReference type="InterPro" id="IPR012382">
    <property type="entry name" value="CobI/CbiL"/>
</dbReference>
<dbReference type="InterPro" id="IPR000878">
    <property type="entry name" value="4pyrrol_Mease"/>
</dbReference>
<evidence type="ECO:0000256" key="2">
    <source>
        <dbReference type="ARBA" id="ARBA00022573"/>
    </source>
</evidence>
<accession>A0A9X9S5B9</accession>
<name>A0A9X9S5B9_METOG</name>
<dbReference type="SUPFAM" id="SSF53790">
    <property type="entry name" value="Tetrapyrrole methylase"/>
    <property type="match status" value="1"/>
</dbReference>
<dbReference type="RefSeq" id="WP_268187004.1">
    <property type="nucleotide sequence ID" value="NZ_CP113361.1"/>
</dbReference>
<dbReference type="PANTHER" id="PTHR43467:SF2">
    <property type="entry name" value="COBALT-PRECORRIN-2 C(20)-METHYLTRANSFERASE"/>
    <property type="match status" value="1"/>
</dbReference>
<dbReference type="GO" id="GO:0032259">
    <property type="term" value="P:methylation"/>
    <property type="evidence" value="ECO:0007669"/>
    <property type="project" value="UniProtKB-KW"/>
</dbReference>
<sequence length="202" mass="21854">MLVAVGIGPGDSELLTVKAVKLIEEADQVFVPGNVAKEIIAPYREDPVVLSFPMTADEGYITECMETNADTIAPAAENGLAVFCILGDPNFYGTFGRLCAVLDEKYPDIEYSTVPGVSSITAFAAATGLSLSGGIEISDGSENTALLRMKVRRPRETADELKKSGYTTFILAEKMYMDGQKIYHTDELPEESPYFSILYAGK</sequence>
<dbReference type="PIRSF" id="PIRSF036427">
    <property type="entry name" value="Precrrn-2_mtase"/>
    <property type="match status" value="1"/>
</dbReference>
<proteinExistence type="inferred from homology"/>
<dbReference type="InterPro" id="IPR014777">
    <property type="entry name" value="4pyrrole_Mease_sub1"/>
</dbReference>
<dbReference type="NCBIfam" id="NF004060">
    <property type="entry name" value="PRK05576.1-3"/>
    <property type="match status" value="1"/>
</dbReference>
<dbReference type="InterPro" id="IPR035996">
    <property type="entry name" value="4pyrrol_Methylase_sf"/>
</dbReference>
<organism evidence="5 6">
    <name type="scientific">Methanogenium organophilum</name>
    <dbReference type="NCBI Taxonomy" id="2199"/>
    <lineage>
        <taxon>Archaea</taxon>
        <taxon>Methanobacteriati</taxon>
        <taxon>Methanobacteriota</taxon>
        <taxon>Stenosarchaea group</taxon>
        <taxon>Methanomicrobia</taxon>
        <taxon>Methanomicrobiales</taxon>
        <taxon>Methanomicrobiaceae</taxon>
        <taxon>Methanogenium</taxon>
    </lineage>
</organism>
<comment type="pathway">
    <text evidence="1">Cofactor biosynthesis; adenosylcobalamin biosynthesis.</text>
</comment>
<dbReference type="GO" id="GO:0043781">
    <property type="term" value="F:cobalt-factor II C20-methyltransferase activity"/>
    <property type="evidence" value="ECO:0007669"/>
    <property type="project" value="UniProtKB-EC"/>
</dbReference>
<dbReference type="CDD" id="cd11645">
    <property type="entry name" value="Precorrin_2_C20_MT"/>
    <property type="match status" value="1"/>
</dbReference>
<evidence type="ECO:0000313" key="5">
    <source>
        <dbReference type="EMBL" id="WAI01738.1"/>
    </source>
</evidence>
<evidence type="ECO:0000259" key="4">
    <source>
        <dbReference type="Pfam" id="PF00590"/>
    </source>
</evidence>
<protein>
    <submittedName>
        <fullName evidence="5">Cobalt-factor II C(20)-methyltransferase</fullName>
        <ecNumber evidence="5">2.1.1.151</ecNumber>
    </submittedName>
</protein>
<evidence type="ECO:0000256" key="1">
    <source>
        <dbReference type="ARBA" id="ARBA00004953"/>
    </source>
</evidence>
<feature type="domain" description="Tetrapyrrole methylase" evidence="4">
    <location>
        <begin position="1"/>
        <end position="171"/>
    </location>
</feature>
<dbReference type="PANTHER" id="PTHR43467">
    <property type="entry name" value="COBALT-PRECORRIN-2 C(20)-METHYLTRANSFERASE"/>
    <property type="match status" value="1"/>
</dbReference>